<dbReference type="PANTHER" id="PTHR33112:SF8">
    <property type="entry name" value="HETEROKARYON INCOMPATIBILITY DOMAIN-CONTAINING PROTEIN"/>
    <property type="match status" value="1"/>
</dbReference>
<organism evidence="2 3">
    <name type="scientific">Phyllosticta citriasiana</name>
    <dbReference type="NCBI Taxonomy" id="595635"/>
    <lineage>
        <taxon>Eukaryota</taxon>
        <taxon>Fungi</taxon>
        <taxon>Dikarya</taxon>
        <taxon>Ascomycota</taxon>
        <taxon>Pezizomycotina</taxon>
        <taxon>Dothideomycetes</taxon>
        <taxon>Dothideomycetes incertae sedis</taxon>
        <taxon>Botryosphaeriales</taxon>
        <taxon>Phyllostictaceae</taxon>
        <taxon>Phyllosticta</taxon>
    </lineage>
</organism>
<accession>A0ABR1KW28</accession>
<feature type="domain" description="Heterokaryon incompatibility" evidence="1">
    <location>
        <begin position="92"/>
        <end position="246"/>
    </location>
</feature>
<dbReference type="InterPro" id="IPR010730">
    <property type="entry name" value="HET"/>
</dbReference>
<dbReference type="EMBL" id="JBBPHU010000002">
    <property type="protein sequence ID" value="KAK7522346.1"/>
    <property type="molecule type" value="Genomic_DNA"/>
</dbReference>
<comment type="caution">
    <text evidence="2">The sequence shown here is derived from an EMBL/GenBank/DDBJ whole genome shotgun (WGS) entry which is preliminary data.</text>
</comment>
<reference evidence="2 3" key="1">
    <citation type="submission" date="2024-04" db="EMBL/GenBank/DDBJ databases">
        <title>Phyllosticta paracitricarpa is synonymous to the EU quarantine fungus P. citricarpa based on phylogenomic analyses.</title>
        <authorList>
            <consortium name="Lawrence Berkeley National Laboratory"/>
            <person name="Van Ingen-Buijs V.A."/>
            <person name="Van Westerhoven A.C."/>
            <person name="Haridas S."/>
            <person name="Skiadas P."/>
            <person name="Martin F."/>
            <person name="Groenewald J.Z."/>
            <person name="Crous P.W."/>
            <person name="Seidl M.F."/>
        </authorList>
    </citation>
    <scope>NUCLEOTIDE SEQUENCE [LARGE SCALE GENOMIC DNA]</scope>
    <source>
        <strain evidence="2 3">CBS 123371</strain>
    </source>
</reference>
<keyword evidence="3" id="KW-1185">Reference proteome</keyword>
<name>A0ABR1KW28_9PEZI</name>
<evidence type="ECO:0000313" key="2">
    <source>
        <dbReference type="EMBL" id="KAK7522346.1"/>
    </source>
</evidence>
<sequence length="362" mass="41204">MISTTKSSLRVANKSDSSIPFHKLSLSPSTCSADSFEQLRAWVERCSLTHSRCNLAHYSGFIPSRLLEIKDKHPGKTVSLVLSHECHSKIRYMTLSHCWGTKPADTKLKLSADTFQALRQGILLGSLTKTYRDAFETVALLDLRFLWIDSLCIFQDSKEDWTRESALMHEVYRHSFLDISAHASSDDEEGCFFNREDARPQVPGMDPNLGTPQHPRPFAYKGFIASHLHQSFGEGSICQRGWILQERLLALRTVHFGKTQLFWECNTYTSCKVFPADSCDDYDYWASQVDRNHTWKRLFSKTTPGGRIASYEGPGKDLFNDWTDVVEYYSVAGIANDVKSKLQQLRPRPQSLNDAAPHDLEI</sequence>
<dbReference type="Proteomes" id="UP001363622">
    <property type="component" value="Unassembled WGS sequence"/>
</dbReference>
<dbReference type="Pfam" id="PF06985">
    <property type="entry name" value="HET"/>
    <property type="match status" value="1"/>
</dbReference>
<proteinExistence type="predicted"/>
<evidence type="ECO:0000259" key="1">
    <source>
        <dbReference type="Pfam" id="PF06985"/>
    </source>
</evidence>
<protein>
    <submittedName>
        <fullName evidence="2">Heterokaryon incompatibility protein-domain-containing protein</fullName>
    </submittedName>
</protein>
<dbReference type="PANTHER" id="PTHR33112">
    <property type="entry name" value="DOMAIN PROTEIN, PUTATIVE-RELATED"/>
    <property type="match status" value="1"/>
</dbReference>
<gene>
    <name evidence="2" type="ORF">IWZ03DRAFT_116307</name>
</gene>
<evidence type="ECO:0000313" key="3">
    <source>
        <dbReference type="Proteomes" id="UP001363622"/>
    </source>
</evidence>